<accession>A0A2V3IPC2</accession>
<dbReference type="PANTHER" id="PTHR48042">
    <property type="entry name" value="ABC TRANSPORTER G FAMILY MEMBER 11"/>
    <property type="match status" value="1"/>
</dbReference>
<keyword evidence="7" id="KW-0067">ATP-binding</keyword>
<feature type="transmembrane region" description="Helical" evidence="10">
    <location>
        <begin position="587"/>
        <end position="613"/>
    </location>
</feature>
<dbReference type="GO" id="GO:0016887">
    <property type="term" value="F:ATP hydrolysis activity"/>
    <property type="evidence" value="ECO:0007669"/>
    <property type="project" value="InterPro"/>
</dbReference>
<comment type="caution">
    <text evidence="12">The sequence shown here is derived from an EMBL/GenBank/DDBJ whole genome shotgun (WGS) entry which is preliminary data.</text>
</comment>
<dbReference type="Pfam" id="PF01061">
    <property type="entry name" value="ABC2_membrane"/>
    <property type="match status" value="1"/>
</dbReference>
<evidence type="ECO:0000256" key="10">
    <source>
        <dbReference type="SAM" id="Phobius"/>
    </source>
</evidence>
<dbReference type="InterPro" id="IPR013525">
    <property type="entry name" value="ABC2_TM"/>
</dbReference>
<keyword evidence="13" id="KW-1185">Reference proteome</keyword>
<feature type="domain" description="ABC transporter" evidence="11">
    <location>
        <begin position="33"/>
        <end position="272"/>
    </location>
</feature>
<dbReference type="GO" id="GO:0016020">
    <property type="term" value="C:membrane"/>
    <property type="evidence" value="ECO:0007669"/>
    <property type="project" value="UniProtKB-SubCell"/>
</dbReference>
<evidence type="ECO:0000256" key="3">
    <source>
        <dbReference type="ARBA" id="ARBA00014334"/>
    </source>
</evidence>
<gene>
    <name evidence="12" type="ORF">BWQ96_06297</name>
</gene>
<dbReference type="Proteomes" id="UP000247409">
    <property type="component" value="Unassembled WGS sequence"/>
</dbReference>
<dbReference type="SUPFAM" id="SSF52540">
    <property type="entry name" value="P-loop containing nucleoside triphosphate hydrolases"/>
    <property type="match status" value="1"/>
</dbReference>
<keyword evidence="4" id="KW-0813">Transport</keyword>
<name>A0A2V3IPC2_9FLOR</name>
<keyword evidence="8 10" id="KW-1133">Transmembrane helix</keyword>
<protein>
    <recommendedName>
        <fullName evidence="3">Probable ATP-dependent transporter ycf16</fullName>
    </recommendedName>
</protein>
<feature type="transmembrane region" description="Helical" evidence="10">
    <location>
        <begin position="473"/>
        <end position="494"/>
    </location>
</feature>
<feature type="transmembrane region" description="Helical" evidence="10">
    <location>
        <begin position="363"/>
        <end position="385"/>
    </location>
</feature>
<evidence type="ECO:0000313" key="13">
    <source>
        <dbReference type="Proteomes" id="UP000247409"/>
    </source>
</evidence>
<dbReference type="PROSITE" id="PS00211">
    <property type="entry name" value="ABC_TRANSPORTER_1"/>
    <property type="match status" value="1"/>
</dbReference>
<feature type="transmembrane region" description="Helical" evidence="10">
    <location>
        <begin position="397"/>
        <end position="417"/>
    </location>
</feature>
<organism evidence="12 13">
    <name type="scientific">Gracilariopsis chorda</name>
    <dbReference type="NCBI Taxonomy" id="448386"/>
    <lineage>
        <taxon>Eukaryota</taxon>
        <taxon>Rhodophyta</taxon>
        <taxon>Florideophyceae</taxon>
        <taxon>Rhodymeniophycidae</taxon>
        <taxon>Gracilariales</taxon>
        <taxon>Gracilariaceae</taxon>
        <taxon>Gracilariopsis</taxon>
    </lineage>
</organism>
<evidence type="ECO:0000256" key="5">
    <source>
        <dbReference type="ARBA" id="ARBA00022692"/>
    </source>
</evidence>
<dbReference type="InterPro" id="IPR017871">
    <property type="entry name" value="ABC_transporter-like_CS"/>
</dbReference>
<evidence type="ECO:0000256" key="4">
    <source>
        <dbReference type="ARBA" id="ARBA00022448"/>
    </source>
</evidence>
<dbReference type="SMART" id="SM00382">
    <property type="entry name" value="AAA"/>
    <property type="match status" value="1"/>
</dbReference>
<dbReference type="EMBL" id="NBIV01000107">
    <property type="protein sequence ID" value="PXF43928.1"/>
    <property type="molecule type" value="Genomic_DNA"/>
</dbReference>
<keyword evidence="9 10" id="KW-0472">Membrane</keyword>
<comment type="subcellular location">
    <subcellularLocation>
        <location evidence="1">Membrane</location>
        <topology evidence="1">Multi-pass membrane protein</topology>
    </subcellularLocation>
</comment>
<dbReference type="GO" id="GO:0140359">
    <property type="term" value="F:ABC-type transporter activity"/>
    <property type="evidence" value="ECO:0007669"/>
    <property type="project" value="InterPro"/>
</dbReference>
<evidence type="ECO:0000256" key="1">
    <source>
        <dbReference type="ARBA" id="ARBA00004141"/>
    </source>
</evidence>
<dbReference type="Gene3D" id="3.40.50.300">
    <property type="entry name" value="P-loop containing nucleotide triphosphate hydrolases"/>
    <property type="match status" value="1"/>
</dbReference>
<evidence type="ECO:0000259" key="11">
    <source>
        <dbReference type="PROSITE" id="PS50893"/>
    </source>
</evidence>
<comment type="similarity">
    <text evidence="2">Belongs to the ABC transporter superfamily. ABCG family. Eye pigment precursor importer (TC 3.A.1.204) subfamily.</text>
</comment>
<keyword evidence="6" id="KW-0547">Nucleotide-binding</keyword>
<dbReference type="InterPro" id="IPR027417">
    <property type="entry name" value="P-loop_NTPase"/>
</dbReference>
<dbReference type="STRING" id="448386.A0A2V3IPC2"/>
<proteinExistence type="inferred from homology"/>
<evidence type="ECO:0000256" key="6">
    <source>
        <dbReference type="ARBA" id="ARBA00022741"/>
    </source>
</evidence>
<dbReference type="OrthoDB" id="66620at2759"/>
<evidence type="ECO:0000256" key="9">
    <source>
        <dbReference type="ARBA" id="ARBA00023136"/>
    </source>
</evidence>
<dbReference type="PROSITE" id="PS50893">
    <property type="entry name" value="ABC_TRANSPORTER_2"/>
    <property type="match status" value="1"/>
</dbReference>
<dbReference type="PANTHER" id="PTHR48042:SF11">
    <property type="entry name" value="ABC TRANSPORTER G FAMILY MEMBER 11"/>
    <property type="match status" value="1"/>
</dbReference>
<dbReference type="InterPro" id="IPR003593">
    <property type="entry name" value="AAA+_ATPase"/>
</dbReference>
<dbReference type="InterPro" id="IPR003439">
    <property type="entry name" value="ABC_transporter-like_ATP-bd"/>
</dbReference>
<evidence type="ECO:0000256" key="2">
    <source>
        <dbReference type="ARBA" id="ARBA00005814"/>
    </source>
</evidence>
<keyword evidence="5 10" id="KW-0812">Transmembrane</keyword>
<evidence type="ECO:0000256" key="8">
    <source>
        <dbReference type="ARBA" id="ARBA00022989"/>
    </source>
</evidence>
<dbReference type="InterPro" id="IPR043926">
    <property type="entry name" value="ABCG_dom"/>
</dbReference>
<dbReference type="Pfam" id="PF19055">
    <property type="entry name" value="ABC2_membrane_7"/>
    <property type="match status" value="1"/>
</dbReference>
<dbReference type="AlphaFoldDB" id="A0A2V3IPC2"/>
<sequence length="617" mass="68312">MTENSPDLHRSTSALATSGSTLSWNAVSVDVPLSKKAATRDPESPSVKRILNNVSGYVKPGQLLFCMGPSGSGKSSLLDALADRIKLPVQGTQVLDGKVKTAHGLKAIAKYVQQTDDLLGVLTVRETLQTAAEFYLSDASARPNAVDEVIDILGLRPHEHTKIGNALVRGLSGGQIRRVSIGCELVAAPKLIFLDEPTSGLDSATAFHVMTELKRIAKTTGMSMIITLHQPSELVFEMADTLLLISSGSTCYFGPAHEASKYFHSLGFSKPSKSSDIEWMLELVNQDFGRLETVEKCIRSWPRSEHAANLQHEVEDMEASCADLHGGAGKRMERMNYASSFLQQTITLTRRGVLNTIRNPAVLWLRFAMYLMLSLMIGLVWLRLGNSASVLNDYNTALFYTCAFMIFMSVSVLPAYLEERSVLVRERANGAYSVGAYILAHTLYEIPYVFLLALMASSVTYWMVGLTAGAKRFFIFVANLFLSLFVAESMMVLISAVIPILIVGIAAGAMTFGLFMCVMGAFISIDRIGWWIRWIRYVAAHFYSYSTFLVNQFRDTTWEASPDTFPPFLEPVAGESVYRAQGLEERLWVNFVALIAMIVFYRIVAAIWLQLFLKGKR</sequence>
<evidence type="ECO:0000313" key="12">
    <source>
        <dbReference type="EMBL" id="PXF43928.1"/>
    </source>
</evidence>
<dbReference type="InterPro" id="IPR052215">
    <property type="entry name" value="Plant_ABCG"/>
</dbReference>
<dbReference type="GO" id="GO:0005524">
    <property type="term" value="F:ATP binding"/>
    <property type="evidence" value="ECO:0007669"/>
    <property type="project" value="UniProtKB-KW"/>
</dbReference>
<feature type="transmembrane region" description="Helical" evidence="10">
    <location>
        <begin position="500"/>
        <end position="522"/>
    </location>
</feature>
<reference evidence="12 13" key="1">
    <citation type="journal article" date="2018" name="Mol. Biol. Evol.">
        <title>Analysis of the draft genome of the red seaweed Gracilariopsis chorda provides insights into genome size evolution in Rhodophyta.</title>
        <authorList>
            <person name="Lee J."/>
            <person name="Yang E.C."/>
            <person name="Graf L."/>
            <person name="Yang J.H."/>
            <person name="Qiu H."/>
            <person name="Zel Zion U."/>
            <person name="Chan C.X."/>
            <person name="Stephens T.G."/>
            <person name="Weber A.P.M."/>
            <person name="Boo G.H."/>
            <person name="Boo S.M."/>
            <person name="Kim K.M."/>
            <person name="Shin Y."/>
            <person name="Jung M."/>
            <person name="Lee S.J."/>
            <person name="Yim H.S."/>
            <person name="Lee J.H."/>
            <person name="Bhattacharya D."/>
            <person name="Yoon H.S."/>
        </authorList>
    </citation>
    <scope>NUCLEOTIDE SEQUENCE [LARGE SCALE GENOMIC DNA]</scope>
    <source>
        <strain evidence="12 13">SKKU-2015</strain>
        <tissue evidence="12">Whole body</tissue>
    </source>
</reference>
<evidence type="ECO:0000256" key="7">
    <source>
        <dbReference type="ARBA" id="ARBA00022840"/>
    </source>
</evidence>
<dbReference type="Pfam" id="PF00005">
    <property type="entry name" value="ABC_tran"/>
    <property type="match status" value="1"/>
</dbReference>